<keyword evidence="1" id="KW-0472">Membrane</keyword>
<evidence type="ECO:0000313" key="2">
    <source>
        <dbReference type="EMBL" id="CAF3903596.1"/>
    </source>
</evidence>
<organism evidence="2 3">
    <name type="scientific">Adineta steineri</name>
    <dbReference type="NCBI Taxonomy" id="433720"/>
    <lineage>
        <taxon>Eukaryota</taxon>
        <taxon>Metazoa</taxon>
        <taxon>Spiralia</taxon>
        <taxon>Gnathifera</taxon>
        <taxon>Rotifera</taxon>
        <taxon>Eurotatoria</taxon>
        <taxon>Bdelloidea</taxon>
        <taxon>Adinetida</taxon>
        <taxon>Adinetidae</taxon>
        <taxon>Adineta</taxon>
    </lineage>
</organism>
<protein>
    <submittedName>
        <fullName evidence="2">Uncharacterized protein</fullName>
    </submittedName>
</protein>
<evidence type="ECO:0000256" key="1">
    <source>
        <dbReference type="SAM" id="Phobius"/>
    </source>
</evidence>
<evidence type="ECO:0000313" key="3">
    <source>
        <dbReference type="Proteomes" id="UP000663881"/>
    </source>
</evidence>
<comment type="caution">
    <text evidence="2">The sequence shown here is derived from an EMBL/GenBank/DDBJ whole genome shotgun (WGS) entry which is preliminary data.</text>
</comment>
<dbReference type="EMBL" id="CAJOAY010001932">
    <property type="protein sequence ID" value="CAF3903596.1"/>
    <property type="molecule type" value="Genomic_DNA"/>
</dbReference>
<dbReference type="Proteomes" id="UP000663881">
    <property type="component" value="Unassembled WGS sequence"/>
</dbReference>
<feature type="transmembrane region" description="Helical" evidence="1">
    <location>
        <begin position="51"/>
        <end position="70"/>
    </location>
</feature>
<proteinExistence type="predicted"/>
<keyword evidence="1" id="KW-0812">Transmembrane</keyword>
<reference evidence="2" key="1">
    <citation type="submission" date="2021-02" db="EMBL/GenBank/DDBJ databases">
        <authorList>
            <person name="Nowell W R."/>
        </authorList>
    </citation>
    <scope>NUCLEOTIDE SEQUENCE</scope>
</reference>
<keyword evidence="1" id="KW-1133">Transmembrane helix</keyword>
<name>A0A819HKN4_9BILA</name>
<dbReference type="AlphaFoldDB" id="A0A819HKN4"/>
<gene>
    <name evidence="2" type="ORF">OKA104_LOCUS24322</name>
</gene>
<sequence>MKMSNQIKVVPYSFTSPSKDDTNNDYDRRRRDIAWAPSTCCTCYSSFCGGLILLILLIMAITIPLLIIIATSTTSTTTIITTTSTTSTSTVTTTAITCSPACSSQQTCVLDVCVGVGYLSCTLTWSRIGDGDIVVSTPNGNTINYMNMGPSIYTDQGELDADCTNGTGPENVFWSSGGPVPPTGTYYVCFEPYFFNPNITSADPISVTIDIKRSNNTNLSATQNYTSTIRNNYACDANSMTLLISFTYP</sequence>
<accession>A0A819HKN4</accession>